<evidence type="ECO:0000256" key="5">
    <source>
        <dbReference type="ARBA" id="ARBA00022833"/>
    </source>
</evidence>
<comment type="cofactor">
    <cofactor evidence="7">
        <name>Zn(2+)</name>
        <dbReference type="ChEBI" id="CHEBI:29105"/>
    </cofactor>
    <text evidence="7">Binds 1 zinc ion.</text>
</comment>
<dbReference type="PANTHER" id="PTHR43660:SF1">
    <property type="entry name" value="DIPEPTIDYL CARBOXYPEPTIDASE"/>
    <property type="match status" value="1"/>
</dbReference>
<feature type="domain" description="Peptidase M3A/M3B catalytic" evidence="9">
    <location>
        <begin position="271"/>
        <end position="718"/>
    </location>
</feature>
<reference evidence="11" key="1">
    <citation type="journal article" date="2019" name="Int. J. Syst. Evol. Microbiol.">
        <title>The Global Catalogue of Microorganisms (GCM) 10K type strain sequencing project: providing services to taxonomists for standard genome sequencing and annotation.</title>
        <authorList>
            <consortium name="The Broad Institute Genomics Platform"/>
            <consortium name="The Broad Institute Genome Sequencing Center for Infectious Disease"/>
            <person name="Wu L."/>
            <person name="Ma J."/>
        </authorList>
    </citation>
    <scope>NUCLEOTIDE SEQUENCE [LARGE SCALE GENOMIC DNA]</scope>
    <source>
        <strain evidence="11">JCM 18401</strain>
    </source>
</reference>
<keyword evidence="8" id="KW-0732">Signal</keyword>
<keyword evidence="5 7" id="KW-0862">Zinc</keyword>
<evidence type="ECO:0000313" key="10">
    <source>
        <dbReference type="EMBL" id="GAA4894937.1"/>
    </source>
</evidence>
<evidence type="ECO:0000256" key="4">
    <source>
        <dbReference type="ARBA" id="ARBA00022801"/>
    </source>
</evidence>
<evidence type="ECO:0000313" key="11">
    <source>
        <dbReference type="Proteomes" id="UP001499988"/>
    </source>
</evidence>
<feature type="chain" id="PRO_5045436820" evidence="8">
    <location>
        <begin position="30"/>
        <end position="723"/>
    </location>
</feature>
<dbReference type="InterPro" id="IPR024079">
    <property type="entry name" value="MetalloPept_cat_dom_sf"/>
</dbReference>
<dbReference type="InterPro" id="IPR045090">
    <property type="entry name" value="Pept_M3A_M3B"/>
</dbReference>
<dbReference type="Gene3D" id="1.10.1370.10">
    <property type="entry name" value="Neurolysin, domain 3"/>
    <property type="match status" value="1"/>
</dbReference>
<sequence length="723" mass="79384">MFHLSGVRPTLIATGLVLALAACSTNAPAPGLSSVADSAISLPASNPFYAVSTLDYKTPDFSQISDADFKPAFVAGMAQQLAEMQAIANNPEPATFDNTIITMEQSGALLGRVTSVFYNLLGSTNNDARQALATEMGPKMAEHSDNIYLNAALFARIDSLHARRAELGLNAEAMRLLEVTHKRFVMAGAQLTPEQKLQVRAINKQLSEQTNLFSQNVLKASSQDGVLVKDVSRLAGLSQGQIKAAAAAASKAGQEGQYLLSLTNTTRQPILTDLQDRALREQIWTASATRATRGEFDNTPVIQSIASLRAQKAALFGFDNWASYILQTTMAKTPEAVRDLLGTMAPKVVANADKEAEAIKAMMAAEGVDHELAPWDWFYYAEKVRQQKYNLDQAQVSQYLEFNRVLEDGVFYTMNRLFGISFKPRPDLPVYHDDVTAYEIFDEQNASLGLFYADYFAREGKRGGAWMSTFVSQSHLLADKPVIVNVMNIPKAAEGQPQLVSFDEATTIFHEMGHGLHGLFSDVNFPSLAGTSVSRDFVEFPSTFQEDWAFHPEVIGNYAKHHETGEPIPDDLLAKVLAAAKFNQGFNTLEYLSAALLDMEWHSIGVEQSIDDVAAFEQGALARNGVALSHIPPRYKSSYFNHIFSSPTGYSSGYYAYMWSEILAADAFAFVRDNGGLSRESGEVFRRKILAVGNSQDLMEAYKAYKGDEPTTEALLIRRGILL</sequence>
<gene>
    <name evidence="10" type="ORF">GCM10023333_30170</name>
</gene>
<keyword evidence="2 7" id="KW-0645">Protease</keyword>
<dbReference type="PANTHER" id="PTHR43660">
    <property type="entry name" value="DIPEPTIDYL CARBOXYPEPTIDASE"/>
    <property type="match status" value="1"/>
</dbReference>
<dbReference type="InterPro" id="IPR001567">
    <property type="entry name" value="Pept_M3A_M3B_dom"/>
</dbReference>
<name>A0ABP9F741_9GAMM</name>
<dbReference type="InterPro" id="IPR024077">
    <property type="entry name" value="Neurolysin/TOP_dom2"/>
</dbReference>
<keyword evidence="6 7" id="KW-0482">Metalloprotease</keyword>
<dbReference type="EMBL" id="BAABJZ010000094">
    <property type="protein sequence ID" value="GAA4894937.1"/>
    <property type="molecule type" value="Genomic_DNA"/>
</dbReference>
<dbReference type="CDD" id="cd06456">
    <property type="entry name" value="M3A_DCP"/>
    <property type="match status" value="1"/>
</dbReference>
<evidence type="ECO:0000256" key="1">
    <source>
        <dbReference type="ARBA" id="ARBA00006040"/>
    </source>
</evidence>
<evidence type="ECO:0000259" key="9">
    <source>
        <dbReference type="Pfam" id="PF01432"/>
    </source>
</evidence>
<proteinExistence type="inferred from homology"/>
<keyword evidence="4 7" id="KW-0378">Hydrolase</keyword>
<protein>
    <submittedName>
        <fullName evidence="10">M3 family metallopeptidase</fullName>
    </submittedName>
</protein>
<organism evidence="10 11">
    <name type="scientific">Ferrimonas pelagia</name>
    <dbReference type="NCBI Taxonomy" id="1177826"/>
    <lineage>
        <taxon>Bacteria</taxon>
        <taxon>Pseudomonadati</taxon>
        <taxon>Pseudomonadota</taxon>
        <taxon>Gammaproteobacteria</taxon>
        <taxon>Alteromonadales</taxon>
        <taxon>Ferrimonadaceae</taxon>
        <taxon>Ferrimonas</taxon>
    </lineage>
</organism>
<evidence type="ECO:0000256" key="7">
    <source>
        <dbReference type="RuleBase" id="RU003435"/>
    </source>
</evidence>
<evidence type="ECO:0000256" key="2">
    <source>
        <dbReference type="ARBA" id="ARBA00022670"/>
    </source>
</evidence>
<comment type="similarity">
    <text evidence="1 7">Belongs to the peptidase M3 family.</text>
</comment>
<evidence type="ECO:0000256" key="6">
    <source>
        <dbReference type="ARBA" id="ARBA00023049"/>
    </source>
</evidence>
<keyword evidence="11" id="KW-1185">Reference proteome</keyword>
<dbReference type="InterPro" id="IPR034005">
    <property type="entry name" value="M3A_DCP"/>
</dbReference>
<evidence type="ECO:0000256" key="8">
    <source>
        <dbReference type="SAM" id="SignalP"/>
    </source>
</evidence>
<accession>A0ABP9F741</accession>
<dbReference type="RefSeq" id="WP_345336274.1">
    <property type="nucleotide sequence ID" value="NZ_BAABJZ010000094.1"/>
</dbReference>
<evidence type="ECO:0000256" key="3">
    <source>
        <dbReference type="ARBA" id="ARBA00022723"/>
    </source>
</evidence>
<dbReference type="Proteomes" id="UP001499988">
    <property type="component" value="Unassembled WGS sequence"/>
</dbReference>
<dbReference type="SUPFAM" id="SSF55486">
    <property type="entry name" value="Metalloproteases ('zincins'), catalytic domain"/>
    <property type="match status" value="1"/>
</dbReference>
<feature type="signal peptide" evidence="8">
    <location>
        <begin position="1"/>
        <end position="29"/>
    </location>
</feature>
<keyword evidence="3 7" id="KW-0479">Metal-binding</keyword>
<dbReference type="Pfam" id="PF01432">
    <property type="entry name" value="Peptidase_M3"/>
    <property type="match status" value="1"/>
</dbReference>
<comment type="caution">
    <text evidence="10">The sequence shown here is derived from an EMBL/GenBank/DDBJ whole genome shotgun (WGS) entry which is preliminary data.</text>
</comment>
<dbReference type="Gene3D" id="3.40.390.10">
    <property type="entry name" value="Collagenase (Catalytic Domain)"/>
    <property type="match status" value="1"/>
</dbReference>